<dbReference type="Proteomes" id="UP000198287">
    <property type="component" value="Unassembled WGS sequence"/>
</dbReference>
<evidence type="ECO:0000313" key="2">
    <source>
        <dbReference type="Proteomes" id="UP000198287"/>
    </source>
</evidence>
<reference evidence="1 2" key="1">
    <citation type="submission" date="2015-12" db="EMBL/GenBank/DDBJ databases">
        <title>The genome of Folsomia candida.</title>
        <authorList>
            <person name="Faddeeva A."/>
            <person name="Derks M.F."/>
            <person name="Anvar Y."/>
            <person name="Smit S."/>
            <person name="Van Straalen N."/>
            <person name="Roelofs D."/>
        </authorList>
    </citation>
    <scope>NUCLEOTIDE SEQUENCE [LARGE SCALE GENOMIC DNA]</scope>
    <source>
        <strain evidence="1 2">VU population</strain>
        <tissue evidence="1">Whole body</tissue>
    </source>
</reference>
<proteinExistence type="predicted"/>
<keyword evidence="2" id="KW-1185">Reference proteome</keyword>
<dbReference type="AlphaFoldDB" id="A0A226DIG7"/>
<dbReference type="STRING" id="158441.A0A226DIG7"/>
<organism evidence="1 2">
    <name type="scientific">Folsomia candida</name>
    <name type="common">Springtail</name>
    <dbReference type="NCBI Taxonomy" id="158441"/>
    <lineage>
        <taxon>Eukaryota</taxon>
        <taxon>Metazoa</taxon>
        <taxon>Ecdysozoa</taxon>
        <taxon>Arthropoda</taxon>
        <taxon>Hexapoda</taxon>
        <taxon>Collembola</taxon>
        <taxon>Entomobryomorpha</taxon>
        <taxon>Isotomoidea</taxon>
        <taxon>Isotomidae</taxon>
        <taxon>Proisotominae</taxon>
        <taxon>Folsomia</taxon>
    </lineage>
</organism>
<sequence>MDHRLQQLKADNTHTAWLYLAYLHALTASPLADPFTEITGTESAMQILQSGRCWSCKPYENKESYVILEAIKELSPIRQYYPIKMKKMEVTKWPIGLPGSASQDAYRFIVEKLIHDSSRLEVLFNTNTPKIQDTAKVKDSTSLDLCRRAYLRYQSLISDEGKISSALINLTSTTTNTISTYRSWSHSMTLCDNVKEISELGHCWNHRRTNSSILAGFLITSNDLQGLTNPTILTQMSIVELQGLDLRQNWFNLYELGRMAMKQNLKSEWTILLSVLGFRGLDDVNQLFLLQTVAVHRIFFQAQDPLNYELFSAPNNFFSDTVVKNILAKGVPRDSLDIVLSLAKVLWPVKSYSVSNFEGVTNPANEFSLIKVIDEINRHLPDWNKNSELKQFILKIEQTMAVLPASSSKGLNSSILQQVCLNYQNPSGFSL</sequence>
<dbReference type="OrthoDB" id="9991011at2759"/>
<name>A0A226DIG7_FOLCA</name>
<evidence type="ECO:0000313" key="1">
    <source>
        <dbReference type="EMBL" id="OXA45053.1"/>
    </source>
</evidence>
<protein>
    <submittedName>
        <fullName evidence="1">Uncharacterized protein</fullName>
    </submittedName>
</protein>
<gene>
    <name evidence="1" type="ORF">Fcan01_20246</name>
</gene>
<dbReference type="EMBL" id="LNIX01000018">
    <property type="protein sequence ID" value="OXA45053.1"/>
    <property type="molecule type" value="Genomic_DNA"/>
</dbReference>
<comment type="caution">
    <text evidence="1">The sequence shown here is derived from an EMBL/GenBank/DDBJ whole genome shotgun (WGS) entry which is preliminary data.</text>
</comment>
<accession>A0A226DIG7</accession>